<dbReference type="InterPro" id="IPR007061">
    <property type="entry name" value="MST-like"/>
</dbReference>
<dbReference type="SUPFAM" id="SSF109854">
    <property type="entry name" value="DinB/YfiT-like putative metalloenzymes"/>
    <property type="match status" value="1"/>
</dbReference>
<evidence type="ECO:0008006" key="4">
    <source>
        <dbReference type="Google" id="ProtNLM"/>
    </source>
</evidence>
<gene>
    <name evidence="2" type="ORF">K701_12040</name>
</gene>
<protein>
    <recommendedName>
        <fullName evidence="4">DinB superfamily protein</fullName>
    </recommendedName>
</protein>
<dbReference type="Proteomes" id="UP000731519">
    <property type="component" value="Unassembled WGS sequence"/>
</dbReference>
<comment type="caution">
    <text evidence="2">The sequence shown here is derived from an EMBL/GenBank/DDBJ whole genome shotgun (WGS) entry which is preliminary data.</text>
</comment>
<evidence type="ECO:0000256" key="1">
    <source>
        <dbReference type="SAM" id="MobiDB-lite"/>
    </source>
</evidence>
<reference evidence="2 3" key="1">
    <citation type="submission" date="2013-05" db="EMBL/GenBank/DDBJ databases">
        <title>Genome Sequence of Streptomyces fradiae.</title>
        <authorList>
            <person name="Kirby R."/>
        </authorList>
    </citation>
    <scope>NUCLEOTIDE SEQUENCE [LARGE SCALE GENOMIC DNA]</scope>
    <source>
        <strain evidence="2 3">ATCC 10745</strain>
    </source>
</reference>
<evidence type="ECO:0000313" key="2">
    <source>
        <dbReference type="EMBL" id="KAF0649576.1"/>
    </source>
</evidence>
<accession>A0ABQ6XV07</accession>
<evidence type="ECO:0000313" key="3">
    <source>
        <dbReference type="Proteomes" id="UP000731519"/>
    </source>
</evidence>
<proteinExistence type="predicted"/>
<keyword evidence="3" id="KW-1185">Reference proteome</keyword>
<name>A0ABQ6XV07_STRFR</name>
<organism evidence="2 3">
    <name type="scientific">Streptomyces fradiae ATCC 10745 = DSM 40063</name>
    <dbReference type="NCBI Taxonomy" id="1319510"/>
    <lineage>
        <taxon>Bacteria</taxon>
        <taxon>Bacillati</taxon>
        <taxon>Actinomycetota</taxon>
        <taxon>Actinomycetes</taxon>
        <taxon>Kitasatosporales</taxon>
        <taxon>Streptomycetaceae</taxon>
        <taxon>Streptomyces</taxon>
    </lineage>
</organism>
<dbReference type="Gene3D" id="1.20.120.450">
    <property type="entry name" value="dinb family like domain"/>
    <property type="match status" value="1"/>
</dbReference>
<sequence>MLPHAPPPYGQQHVPYGGHVPYGQHVPYGHGLPPGGPPARAGRPHPHRSPAAADRVRYSVAVRGDAHLDAVMDSGERDGEAAVTRWTPSTVHPDMWVDPDDDPRETGAGAADERGALLGSLRHFRLTVEMKCAGLDAGQMARRSVPPSTMSLLGLVRHMAEDERHFRRMAGEESPRIYRTAEDRDGDWNGAVADPAVVEDAWRRWRAEREATDRFIAGFADLGTRTGEAPLREILVAQITEYARHCGHADLLRERIDGRVGQ</sequence>
<dbReference type="EMBL" id="ASYR01000013">
    <property type="protein sequence ID" value="KAF0649576.1"/>
    <property type="molecule type" value="Genomic_DNA"/>
</dbReference>
<dbReference type="Pfam" id="PF04978">
    <property type="entry name" value="MST"/>
    <property type="match status" value="1"/>
</dbReference>
<feature type="region of interest" description="Disordered" evidence="1">
    <location>
        <begin position="1"/>
        <end position="53"/>
    </location>
</feature>
<feature type="region of interest" description="Disordered" evidence="1">
    <location>
        <begin position="90"/>
        <end position="110"/>
    </location>
</feature>
<dbReference type="InterPro" id="IPR034660">
    <property type="entry name" value="DinB/YfiT-like"/>
</dbReference>